<evidence type="ECO:0000313" key="3">
    <source>
        <dbReference type="Proteomes" id="UP000199529"/>
    </source>
</evidence>
<keyword evidence="3" id="KW-1185">Reference proteome</keyword>
<dbReference type="AlphaFoldDB" id="A0A1H3F696"/>
<dbReference type="Proteomes" id="UP000199529">
    <property type="component" value="Unassembled WGS sequence"/>
</dbReference>
<dbReference type="InterPro" id="IPR004401">
    <property type="entry name" value="YbaB/EbfC"/>
</dbReference>
<feature type="compositionally biased region" description="Basic and acidic residues" evidence="1">
    <location>
        <begin position="121"/>
        <end position="130"/>
    </location>
</feature>
<organism evidence="2 3">
    <name type="scientific">Saccharopolyspora shandongensis</name>
    <dbReference type="NCBI Taxonomy" id="418495"/>
    <lineage>
        <taxon>Bacteria</taxon>
        <taxon>Bacillati</taxon>
        <taxon>Actinomycetota</taxon>
        <taxon>Actinomycetes</taxon>
        <taxon>Pseudonocardiales</taxon>
        <taxon>Pseudonocardiaceae</taxon>
        <taxon>Saccharopolyspora</taxon>
    </lineage>
</organism>
<gene>
    <name evidence="2" type="ORF">SAMN05216215_101689</name>
</gene>
<dbReference type="STRING" id="418495.SAMN05216215_101689"/>
<dbReference type="Pfam" id="PF02575">
    <property type="entry name" value="YbaB_DNA_bd"/>
    <property type="match status" value="1"/>
</dbReference>
<keyword evidence="2" id="KW-0238">DNA-binding</keyword>
<evidence type="ECO:0000256" key="1">
    <source>
        <dbReference type="SAM" id="MobiDB-lite"/>
    </source>
</evidence>
<dbReference type="InterPro" id="IPR036894">
    <property type="entry name" value="YbaB-like_sf"/>
</dbReference>
<reference evidence="3" key="1">
    <citation type="submission" date="2016-10" db="EMBL/GenBank/DDBJ databases">
        <authorList>
            <person name="Varghese N."/>
            <person name="Submissions S."/>
        </authorList>
    </citation>
    <scope>NUCLEOTIDE SEQUENCE [LARGE SCALE GENOMIC DNA]</scope>
    <source>
        <strain evidence="3">CGMCC 4.3530</strain>
    </source>
</reference>
<evidence type="ECO:0000313" key="2">
    <source>
        <dbReference type="EMBL" id="SDX86450.1"/>
    </source>
</evidence>
<dbReference type="SUPFAM" id="SSF82607">
    <property type="entry name" value="YbaB-like"/>
    <property type="match status" value="1"/>
</dbReference>
<accession>A0A1H3F696</accession>
<dbReference type="Gene3D" id="3.30.1310.10">
    <property type="entry name" value="Nucleoid-associated protein YbaB-like domain"/>
    <property type="match status" value="1"/>
</dbReference>
<dbReference type="GO" id="GO:0003677">
    <property type="term" value="F:DNA binding"/>
    <property type="evidence" value="ECO:0007669"/>
    <property type="project" value="UniProtKB-KW"/>
</dbReference>
<protein>
    <submittedName>
        <fullName evidence="2">YbaB/EbfC DNA-binding family protein</fullName>
    </submittedName>
</protein>
<dbReference type="OrthoDB" id="3689387at2"/>
<feature type="region of interest" description="Disordered" evidence="1">
    <location>
        <begin position="109"/>
        <end position="153"/>
    </location>
</feature>
<proteinExistence type="predicted"/>
<sequence>MSTDHRAQVEELMADYRRSQDRLAETHRDLSAIAETARSQDGSVQVVVGPQGELREVVLADDVYERQRPAQLAALIVQLAAAAAQAASRRAADVLAEVLPAGADPELLLGGHAEIPADPAPRNEPRRIDDNVDEDEDFSDASWLRQGPAGRKW</sequence>
<dbReference type="EMBL" id="FNOK01000016">
    <property type="protein sequence ID" value="SDX86450.1"/>
    <property type="molecule type" value="Genomic_DNA"/>
</dbReference>
<name>A0A1H3F696_9PSEU</name>
<dbReference type="RefSeq" id="WP_093267063.1">
    <property type="nucleotide sequence ID" value="NZ_FNOK01000016.1"/>
</dbReference>